<proteinExistence type="predicted"/>
<comment type="caution">
    <text evidence="1">The sequence shown here is derived from an EMBL/GenBank/DDBJ whole genome shotgun (WGS) entry which is preliminary data.</text>
</comment>
<feature type="non-terminal residue" evidence="1">
    <location>
        <position position="1"/>
    </location>
</feature>
<organism evidence="1 2">
    <name type="scientific">Staphylococcus pseudintermedius</name>
    <dbReference type="NCBI Taxonomy" id="283734"/>
    <lineage>
        <taxon>Bacteria</taxon>
        <taxon>Bacillati</taxon>
        <taxon>Bacillota</taxon>
        <taxon>Bacilli</taxon>
        <taxon>Bacillales</taxon>
        <taxon>Staphylococcaceae</taxon>
        <taxon>Staphylococcus</taxon>
        <taxon>Staphylococcus intermedius group</taxon>
    </lineage>
</organism>
<protein>
    <submittedName>
        <fullName evidence="1">Penicillin-binding protein</fullName>
    </submittedName>
</protein>
<evidence type="ECO:0000313" key="1">
    <source>
        <dbReference type="EMBL" id="PWZ71061.1"/>
    </source>
</evidence>
<gene>
    <name evidence="1" type="ORF">DD902_13895</name>
</gene>
<accession>A0A317YP36</accession>
<name>A0A317YP36_STAPS</name>
<dbReference type="AlphaFoldDB" id="A0A317YP36"/>
<dbReference type="Proteomes" id="UP000246800">
    <property type="component" value="Unassembled WGS sequence"/>
</dbReference>
<sequence length="93" mass="10672">KITERDKKDFWIQLHPKKAKAMMTKEQAMLADGSIKQDQYDKQLLSKIGKSKLDELSSKDLQVLAIFREMNAGTVLDPQMIKNEDVSEKEYAA</sequence>
<feature type="non-terminal residue" evidence="1">
    <location>
        <position position="93"/>
    </location>
</feature>
<dbReference type="EMBL" id="QEIT01000343">
    <property type="protein sequence ID" value="PWZ71061.1"/>
    <property type="molecule type" value="Genomic_DNA"/>
</dbReference>
<evidence type="ECO:0000313" key="2">
    <source>
        <dbReference type="Proteomes" id="UP000246800"/>
    </source>
</evidence>
<reference evidence="1 2" key="1">
    <citation type="journal article" date="2018" name="Vet. Microbiol.">
        <title>Clonal diversity and geographic distribution of methicillin-resistant Staphylococcus pseudintermedius from Australian animals: Discovery of novel sequence types.</title>
        <authorList>
            <person name="Worthing K.A."/>
            <person name="Abraham S."/>
            <person name="Coombs G.W."/>
            <person name="Pang S."/>
            <person name="Saputra S."/>
            <person name="Jordan D."/>
            <person name="Trott D.J."/>
            <person name="Norris J.M."/>
        </authorList>
    </citation>
    <scope>NUCLEOTIDE SEQUENCE [LARGE SCALE GENOMIC DNA]</scope>
    <source>
        <strain evidence="1 2">ST525 1</strain>
    </source>
</reference>
<dbReference type="Gene3D" id="1.10.10.1230">
    <property type="entry name" value="Penicillin-binding protein, N-terminal non-catalytic domain, head sub-domain"/>
    <property type="match status" value="1"/>
</dbReference>